<organism evidence="12 13">
    <name type="scientific">candidate division WOR-1 bacterium RIFOXYC2_FULL_46_14</name>
    <dbReference type="NCBI Taxonomy" id="1802587"/>
    <lineage>
        <taxon>Bacteria</taxon>
        <taxon>Bacillati</taxon>
        <taxon>Saganbacteria</taxon>
    </lineage>
</organism>
<dbReference type="AlphaFoldDB" id="A0A1F4U784"/>
<evidence type="ECO:0000313" key="12">
    <source>
        <dbReference type="EMBL" id="OGC40818.1"/>
    </source>
</evidence>
<evidence type="ECO:0000256" key="4">
    <source>
        <dbReference type="ARBA" id="ARBA00022679"/>
    </source>
</evidence>
<evidence type="ECO:0000256" key="6">
    <source>
        <dbReference type="ARBA" id="ARBA00022741"/>
    </source>
</evidence>
<dbReference type="GO" id="GO:0046872">
    <property type="term" value="F:metal ion binding"/>
    <property type="evidence" value="ECO:0007669"/>
    <property type="project" value="UniProtKB-KW"/>
</dbReference>
<reference evidence="12 13" key="1">
    <citation type="journal article" date="2016" name="Nat. Commun.">
        <title>Thousands of microbial genomes shed light on interconnected biogeochemical processes in an aquifer system.</title>
        <authorList>
            <person name="Anantharaman K."/>
            <person name="Brown C.T."/>
            <person name="Hug L.A."/>
            <person name="Sharon I."/>
            <person name="Castelle C.J."/>
            <person name="Probst A.J."/>
            <person name="Thomas B.C."/>
            <person name="Singh A."/>
            <person name="Wilkins M.J."/>
            <person name="Karaoz U."/>
            <person name="Brodie E.L."/>
            <person name="Williams K.H."/>
            <person name="Hubbard S.S."/>
            <person name="Banfield J.F."/>
        </authorList>
    </citation>
    <scope>NUCLEOTIDE SEQUENCE [LARGE SCALE GENOMIC DNA]</scope>
</reference>
<keyword evidence="3" id="KW-0597">Phosphoprotein</keyword>
<dbReference type="Proteomes" id="UP000179242">
    <property type="component" value="Unassembled WGS sequence"/>
</dbReference>
<keyword evidence="9" id="KW-0460">Magnesium</keyword>
<keyword evidence="8" id="KW-0067">ATP-binding</keyword>
<comment type="caution">
    <text evidence="12">The sequence shown here is derived from an EMBL/GenBank/DDBJ whole genome shotgun (WGS) entry which is preliminary data.</text>
</comment>
<dbReference type="Gene3D" id="3.30.200.70">
    <property type="match status" value="1"/>
</dbReference>
<sequence>MSIWQELTHDNILTAVEKTIGKKLSGLLIKRNSYINRVYELEKYDSLERIIVKFYRPGRWTKEQILEEHNFLFELAEQETPVIPPLRIDGCSLFDLASTPFVLFPKKGGRALDEFNKEGWEEIGRIIARIHLAGAKHKESSRITWRPSIATKHHLEVLYGTNFLPDNFEKSFKQAAELFLKKAEPLFDGPEFILLHGDCHKGNLIHRPNEGIFIVDFDDLCFGPPVQDIWLLLPDIPENCENELNWFLKGYETFRKFDRQSLALVPLLRGMRIIHYVSWLAVQSLDPDFRTHFPEAGSSRYWSETIKEIQEICYN</sequence>
<keyword evidence="10" id="KW-0346">Stress response</keyword>
<keyword evidence="5" id="KW-0479">Metal-binding</keyword>
<evidence type="ECO:0000256" key="2">
    <source>
        <dbReference type="ARBA" id="ARBA00022527"/>
    </source>
</evidence>
<dbReference type="EMBL" id="MEUJ01000002">
    <property type="protein sequence ID" value="OGC40818.1"/>
    <property type="molecule type" value="Genomic_DNA"/>
</dbReference>
<evidence type="ECO:0000256" key="10">
    <source>
        <dbReference type="ARBA" id="ARBA00023016"/>
    </source>
</evidence>
<keyword evidence="6" id="KW-0547">Nucleotide-binding</keyword>
<keyword evidence="7" id="KW-0418">Kinase</keyword>
<keyword evidence="4" id="KW-0808">Transferase</keyword>
<evidence type="ECO:0000256" key="9">
    <source>
        <dbReference type="ARBA" id="ARBA00022842"/>
    </source>
</evidence>
<proteinExistence type="predicted"/>
<dbReference type="GO" id="GO:0005524">
    <property type="term" value="F:ATP binding"/>
    <property type="evidence" value="ECO:0007669"/>
    <property type="project" value="UniProtKB-KW"/>
</dbReference>
<accession>A0A1F4U784</accession>
<dbReference type="PANTHER" id="PTHR39573">
    <property type="entry name" value="STRESS RESPONSE KINASE A"/>
    <property type="match status" value="1"/>
</dbReference>
<evidence type="ECO:0000256" key="8">
    <source>
        <dbReference type="ARBA" id="ARBA00022840"/>
    </source>
</evidence>
<protein>
    <recommendedName>
        <fullName evidence="11">Aminoglycoside phosphotransferase domain-containing protein</fullName>
    </recommendedName>
</protein>
<evidence type="ECO:0000259" key="11">
    <source>
        <dbReference type="Pfam" id="PF01636"/>
    </source>
</evidence>
<dbReference type="InterPro" id="IPR032882">
    <property type="entry name" value="SrkA/RdoA"/>
</dbReference>
<evidence type="ECO:0000256" key="3">
    <source>
        <dbReference type="ARBA" id="ARBA00022553"/>
    </source>
</evidence>
<evidence type="ECO:0000256" key="1">
    <source>
        <dbReference type="ARBA" id="ARBA00022490"/>
    </source>
</evidence>
<dbReference type="GO" id="GO:0004674">
    <property type="term" value="F:protein serine/threonine kinase activity"/>
    <property type="evidence" value="ECO:0007669"/>
    <property type="project" value="UniProtKB-KW"/>
</dbReference>
<dbReference type="Gene3D" id="1.20.1270.170">
    <property type="match status" value="1"/>
</dbReference>
<keyword evidence="1" id="KW-0963">Cytoplasm</keyword>
<dbReference type="PANTHER" id="PTHR39573:SF1">
    <property type="entry name" value="STRESS RESPONSE KINASE A"/>
    <property type="match status" value="1"/>
</dbReference>
<feature type="domain" description="Aminoglycoside phosphotransferase" evidence="11">
    <location>
        <begin position="34"/>
        <end position="262"/>
    </location>
</feature>
<dbReference type="NCBIfam" id="NF008738">
    <property type="entry name" value="PRK11768.1"/>
    <property type="match status" value="1"/>
</dbReference>
<evidence type="ECO:0000256" key="5">
    <source>
        <dbReference type="ARBA" id="ARBA00022723"/>
    </source>
</evidence>
<dbReference type="SUPFAM" id="SSF56112">
    <property type="entry name" value="Protein kinase-like (PK-like)"/>
    <property type="match status" value="1"/>
</dbReference>
<name>A0A1F4U784_UNCSA</name>
<gene>
    <name evidence="12" type="ORF">A2438_00785</name>
</gene>
<keyword evidence="2" id="KW-0723">Serine/threonine-protein kinase</keyword>
<dbReference type="Gene3D" id="1.10.510.10">
    <property type="entry name" value="Transferase(Phosphotransferase) domain 1"/>
    <property type="match status" value="1"/>
</dbReference>
<dbReference type="InterPro" id="IPR011009">
    <property type="entry name" value="Kinase-like_dom_sf"/>
</dbReference>
<evidence type="ECO:0000256" key="7">
    <source>
        <dbReference type="ARBA" id="ARBA00022777"/>
    </source>
</evidence>
<evidence type="ECO:0000313" key="13">
    <source>
        <dbReference type="Proteomes" id="UP000179242"/>
    </source>
</evidence>
<dbReference type="InterPro" id="IPR002575">
    <property type="entry name" value="Aminoglycoside_PTrfase"/>
</dbReference>
<dbReference type="Pfam" id="PF01636">
    <property type="entry name" value="APH"/>
    <property type="match status" value="1"/>
</dbReference>
<dbReference type="GO" id="GO:0005737">
    <property type="term" value="C:cytoplasm"/>
    <property type="evidence" value="ECO:0007669"/>
    <property type="project" value="TreeGrafter"/>
</dbReference>